<dbReference type="SMART" id="SM00387">
    <property type="entry name" value="HATPase_c"/>
    <property type="match status" value="1"/>
</dbReference>
<accession>A0ABV6BT11</accession>
<dbReference type="RefSeq" id="WP_379686637.1">
    <property type="nucleotide sequence ID" value="NZ_JBHLYW010000009.1"/>
</dbReference>
<dbReference type="InterPro" id="IPR036890">
    <property type="entry name" value="HATPase_C_sf"/>
</dbReference>
<dbReference type="Pfam" id="PF02518">
    <property type="entry name" value="HATPase_c"/>
    <property type="match status" value="1"/>
</dbReference>
<dbReference type="EMBL" id="JBHLYW010000009">
    <property type="protein sequence ID" value="MFC0077756.1"/>
    <property type="molecule type" value="Genomic_DNA"/>
</dbReference>
<dbReference type="EC" id="2.7.13.3" evidence="2"/>
<reference evidence="5 6" key="1">
    <citation type="submission" date="2024-09" db="EMBL/GenBank/DDBJ databases">
        <authorList>
            <person name="Sun Q."/>
            <person name="Mori K."/>
        </authorList>
    </citation>
    <scope>NUCLEOTIDE SEQUENCE [LARGE SCALE GENOMIC DNA]</scope>
    <source>
        <strain evidence="5 6">CGMCC 1.12926</strain>
    </source>
</reference>
<dbReference type="SUPFAM" id="SSF55874">
    <property type="entry name" value="ATPase domain of HSP90 chaperone/DNA topoisomerase II/histidine kinase"/>
    <property type="match status" value="2"/>
</dbReference>
<dbReference type="PROSITE" id="PS50109">
    <property type="entry name" value="HIS_KIN"/>
    <property type="match status" value="1"/>
</dbReference>
<evidence type="ECO:0000259" key="4">
    <source>
        <dbReference type="PROSITE" id="PS50109"/>
    </source>
</evidence>
<dbReference type="PANTHER" id="PTHR43065">
    <property type="entry name" value="SENSOR HISTIDINE KINASE"/>
    <property type="match status" value="1"/>
</dbReference>
<dbReference type="InterPro" id="IPR004358">
    <property type="entry name" value="Sig_transdc_His_kin-like_C"/>
</dbReference>
<feature type="domain" description="Histidine kinase" evidence="4">
    <location>
        <begin position="501"/>
        <end position="721"/>
    </location>
</feature>
<sequence length="722" mass="81483">MGKNFTIDARLILQLGRDSIKNHTTALTELVKNAYDADATKVDVEIRENYIRVADNGFGMTENEINKNWLVIGYSEKRSSKKSEKGRRKTGEKGIGRIATDRLGKIVQLKTKSLDDKIQGLTIDWDQFDVDKTSLDSIEIQDILNPTVNLPRREDGKISGTEIIITDLREKWTSQNIQDLYDELSYFISPSGSDDKKFEIELYNDFDSKYSKKVSSAMDKLSEIDLTAVYEGGDEILYTLTNKYVKGETFKIIKINELFQQLGVINIAVDKLKSGPFTLKMSLFVQKTSLLSGTDFKLTDLRDFLNNNSGLKIFRDNIVVKPYGFAKSVLGYDWLNLAERKARDPAGVGRDTYKISPNQLVGSVFISRDANPNLKDSSAREGLVENDSFFAMKNVIEGAVILMESYRVKLLKSIDKKTEKKGKTNYDSIKLITTELNEVKKDLEKIQAHVGLIEDFKGSPLSHTINKINHAIEQTETTFENLMDEKRVLNALATLGISSAVFGHETEDAISNFKISSKNAKDYLGIDNDIVATELAKSYELAKLVSGWGAFALARVEREKRSKRKRMISKVVTETIKQIKPALDSKSIELIQEYEDFYAVSYSMDIESIVLNLLTNAFTFCVNQTKKRKIKVVLSKKVIDTRAGYNIIVSDTGNGVPDEYMHRIFSPLFSTKLDGERKHNGTGLGLTIVKSIVDEMNGFIQVGRDRELYGAKFEIWLPIEII</sequence>
<feature type="coiled-coil region" evidence="3">
    <location>
        <begin position="429"/>
        <end position="492"/>
    </location>
</feature>
<evidence type="ECO:0000313" key="6">
    <source>
        <dbReference type="Proteomes" id="UP001589734"/>
    </source>
</evidence>
<dbReference type="InterPro" id="IPR003594">
    <property type="entry name" value="HATPase_dom"/>
</dbReference>
<keyword evidence="6" id="KW-1185">Reference proteome</keyword>
<evidence type="ECO:0000313" key="5">
    <source>
        <dbReference type="EMBL" id="MFC0077756.1"/>
    </source>
</evidence>
<organism evidence="5 6">
    <name type="scientific">Flavobacterium procerum</name>
    <dbReference type="NCBI Taxonomy" id="1455569"/>
    <lineage>
        <taxon>Bacteria</taxon>
        <taxon>Pseudomonadati</taxon>
        <taxon>Bacteroidota</taxon>
        <taxon>Flavobacteriia</taxon>
        <taxon>Flavobacteriales</taxon>
        <taxon>Flavobacteriaceae</taxon>
        <taxon>Flavobacterium</taxon>
    </lineage>
</organism>
<proteinExistence type="predicted"/>
<dbReference type="Gene3D" id="3.30.565.10">
    <property type="entry name" value="Histidine kinase-like ATPase, C-terminal domain"/>
    <property type="match status" value="2"/>
</dbReference>
<dbReference type="GO" id="GO:0005524">
    <property type="term" value="F:ATP binding"/>
    <property type="evidence" value="ECO:0007669"/>
    <property type="project" value="UniProtKB-KW"/>
</dbReference>
<gene>
    <name evidence="5" type="ORF">ACFFLS_11965</name>
</gene>
<keyword evidence="5" id="KW-0067">ATP-binding</keyword>
<name>A0ABV6BT11_9FLAO</name>
<comment type="catalytic activity">
    <reaction evidence="1">
        <text>ATP + protein L-histidine = ADP + protein N-phospho-L-histidine.</text>
        <dbReference type="EC" id="2.7.13.3"/>
    </reaction>
</comment>
<keyword evidence="3" id="KW-0175">Coiled coil</keyword>
<evidence type="ECO:0000256" key="2">
    <source>
        <dbReference type="ARBA" id="ARBA00012438"/>
    </source>
</evidence>
<comment type="caution">
    <text evidence="5">The sequence shown here is derived from an EMBL/GenBank/DDBJ whole genome shotgun (WGS) entry which is preliminary data.</text>
</comment>
<evidence type="ECO:0000256" key="3">
    <source>
        <dbReference type="SAM" id="Coils"/>
    </source>
</evidence>
<dbReference type="Proteomes" id="UP001589734">
    <property type="component" value="Unassembled WGS sequence"/>
</dbReference>
<protein>
    <recommendedName>
        <fullName evidence="2">histidine kinase</fullName>
        <ecNumber evidence="2">2.7.13.3</ecNumber>
    </recommendedName>
</protein>
<evidence type="ECO:0000256" key="1">
    <source>
        <dbReference type="ARBA" id="ARBA00000085"/>
    </source>
</evidence>
<dbReference type="InterPro" id="IPR005467">
    <property type="entry name" value="His_kinase_dom"/>
</dbReference>
<dbReference type="Pfam" id="PF13589">
    <property type="entry name" value="HATPase_c_3"/>
    <property type="match status" value="1"/>
</dbReference>
<dbReference type="PRINTS" id="PR00344">
    <property type="entry name" value="BCTRLSENSOR"/>
</dbReference>
<keyword evidence="5" id="KW-0547">Nucleotide-binding</keyword>